<proteinExistence type="inferred from homology"/>
<sequence length="493" mass="56864">MRVVRIKHKAGLALFAVVFLILLYVLISKHSRPEIEIDTDSLYNNAPTRTIDFINIAKNVPVETPNKDGRTKDSLQNTPLVRGKLKSNFRKQPRPPKRRISDGVVDKAVVKNVVHGDPLLGFSREDRHRQREKARALVAKHKDKKVVKTPKLPEQEVSSYTIAIVVISCNRPDAITRSLNGLLKYRPSAKQFPIVVSQDCGHEETAKEISVFSSEVRHIKQPDLSEPSDVPANMRHFMGYYKISRHFKWALGQMFDQMGYDTVLIVEDDLDIAPDFYDYFLGTRHLLDQDPTIWCVSAWNDNGKAGLIEPHENGKLYRSDFFPGLGWMMTKKLWRELGPKWPAGFWDDWMREPAQRKDRACIRPEISRTKTFGRIGVSQGQFFDQHLKFIVLNDKKFDFLHTDLSYLIKENYDKEFLGKIETLPVFSVDDIIARKNGNHKAVRVNYWTESTFNRVASRLGVMLDFKAGVPRAGYRGIVTVMYRGIRIYLTQKK</sequence>
<accession>A0A6S7I5F1</accession>
<comment type="similarity">
    <text evidence="3 17">Belongs to the glycosyltransferase 13 family.</text>
</comment>
<evidence type="ECO:0000256" key="15">
    <source>
        <dbReference type="ARBA" id="ARBA00041712"/>
    </source>
</evidence>
<keyword evidence="8 17" id="KW-0735">Signal-anchor</keyword>
<evidence type="ECO:0000256" key="13">
    <source>
        <dbReference type="ARBA" id="ARBA00037706"/>
    </source>
</evidence>
<dbReference type="Gene3D" id="3.10.180.20">
    <property type="entry name" value="N-Acetylglucosaminyltransferase I, Domain 2"/>
    <property type="match status" value="1"/>
</dbReference>
<dbReference type="CDD" id="cd02514">
    <property type="entry name" value="GT13_GLCNAC-TI"/>
    <property type="match status" value="1"/>
</dbReference>
<evidence type="ECO:0000313" key="18">
    <source>
        <dbReference type="EMBL" id="CAB4001901.1"/>
    </source>
</evidence>
<keyword evidence="4 17" id="KW-0328">Glycosyltransferase</keyword>
<gene>
    <name evidence="18" type="ORF">PACLA_8A044781</name>
</gene>
<organism evidence="18 19">
    <name type="scientific">Paramuricea clavata</name>
    <name type="common">Red gorgonian</name>
    <name type="synonym">Violescent sea-whip</name>
    <dbReference type="NCBI Taxonomy" id="317549"/>
    <lineage>
        <taxon>Eukaryota</taxon>
        <taxon>Metazoa</taxon>
        <taxon>Cnidaria</taxon>
        <taxon>Anthozoa</taxon>
        <taxon>Octocorallia</taxon>
        <taxon>Malacalcyonacea</taxon>
        <taxon>Plexauridae</taxon>
        <taxon>Paramuricea</taxon>
    </lineage>
</organism>
<dbReference type="GO" id="GO:0030145">
    <property type="term" value="F:manganese ion binding"/>
    <property type="evidence" value="ECO:0007669"/>
    <property type="project" value="UniProtKB-UniRule"/>
</dbReference>
<keyword evidence="7 17" id="KW-0479">Metal-binding</keyword>
<keyword evidence="9" id="KW-1133">Transmembrane helix</keyword>
<comment type="function">
    <text evidence="13 17">Initiates complex N-linked carbohydrate formation. Essential for the conversion of high-mannose to hybrid and complex N-glycans.</text>
</comment>
<dbReference type="GO" id="GO:0006487">
    <property type="term" value="P:protein N-linked glycosylation"/>
    <property type="evidence" value="ECO:0007669"/>
    <property type="project" value="TreeGrafter"/>
</dbReference>
<dbReference type="GO" id="GO:0003827">
    <property type="term" value="F:alpha-1,3-mannosylglycoprotein 2-beta-N-acetylglucosaminyltransferase activity"/>
    <property type="evidence" value="ECO:0007669"/>
    <property type="project" value="UniProtKB-UniRule"/>
</dbReference>
<keyword evidence="10 17" id="KW-0333">Golgi apparatus</keyword>
<dbReference type="PANTHER" id="PTHR10468:SF0">
    <property type="entry name" value="ALPHA-1,3-MANNOSYL-GLYCOPROTEIN 2-BETA-N-ACETYLGLUCOSAMINYLTRANSFERASE"/>
    <property type="match status" value="1"/>
</dbReference>
<keyword evidence="19" id="KW-1185">Reference proteome</keyword>
<dbReference type="EC" id="2.4.1.101" evidence="14 17"/>
<dbReference type="InterPro" id="IPR052261">
    <property type="entry name" value="Glycosyltransferase_13"/>
</dbReference>
<evidence type="ECO:0000256" key="17">
    <source>
        <dbReference type="RuleBase" id="RU368119"/>
    </source>
</evidence>
<evidence type="ECO:0000256" key="3">
    <source>
        <dbReference type="ARBA" id="ARBA00006492"/>
    </source>
</evidence>
<evidence type="ECO:0000256" key="2">
    <source>
        <dbReference type="ARBA" id="ARBA00004922"/>
    </source>
</evidence>
<keyword evidence="12 17" id="KW-0464">Manganese</keyword>
<evidence type="ECO:0000256" key="1">
    <source>
        <dbReference type="ARBA" id="ARBA00004323"/>
    </source>
</evidence>
<dbReference type="AlphaFoldDB" id="A0A6S7I5F1"/>
<evidence type="ECO:0000256" key="6">
    <source>
        <dbReference type="ARBA" id="ARBA00022692"/>
    </source>
</evidence>
<dbReference type="Pfam" id="PF03071">
    <property type="entry name" value="GNT-I"/>
    <property type="match status" value="1"/>
</dbReference>
<keyword evidence="6" id="KW-0812">Transmembrane</keyword>
<evidence type="ECO:0000256" key="10">
    <source>
        <dbReference type="ARBA" id="ARBA00023034"/>
    </source>
</evidence>
<comment type="catalytic activity">
    <reaction evidence="16 17">
        <text>N(4)-(alpha-D-Man-(1-&gt;3)-[alpha-D-Man-(1-&gt;3)-[alpha-D-Man-(1-&gt;6)]-alpha-D-Man-(1-&gt;6)]-beta-D-Man-(1-&gt;4)-beta-D-GlcNAc-(1-&gt;4)-beta-D-GlcNAc)-L-asparaginyl-[protein] (N-glucan mannose isomer 5A1,2) + UDP-N-acetyl-alpha-D-glucosamine = N(4)-{beta-D-GlcNAc-(1-&gt;2)-alpha-D-Man-(1-&gt;3)-[alpha-D-Man-(1-&gt;3)-[alpha-D-Man-(1-&gt;6)]-alpha-D-Man-(1-&gt;6)]-beta-D-Man-(1-&gt;4)-beta-D-GlcNAc-(1-&gt;4)-beta-D-GlcNAc}-L-asparaginyl-[protein] + UDP + H(+)</text>
        <dbReference type="Rhea" id="RHEA:11456"/>
        <dbReference type="Rhea" id="RHEA-COMP:14367"/>
        <dbReference type="Rhea" id="RHEA-COMP:14368"/>
        <dbReference type="ChEBI" id="CHEBI:15378"/>
        <dbReference type="ChEBI" id="CHEBI:57705"/>
        <dbReference type="ChEBI" id="CHEBI:58223"/>
        <dbReference type="ChEBI" id="CHEBI:59087"/>
        <dbReference type="ChEBI" id="CHEBI:60625"/>
        <dbReference type="EC" id="2.4.1.101"/>
    </reaction>
</comment>
<dbReference type="OrthoDB" id="440755at2759"/>
<dbReference type="EMBL" id="CACRXK020004204">
    <property type="protein sequence ID" value="CAB4001901.1"/>
    <property type="molecule type" value="Genomic_DNA"/>
</dbReference>
<evidence type="ECO:0000256" key="4">
    <source>
        <dbReference type="ARBA" id="ARBA00022676"/>
    </source>
</evidence>
<comment type="cofactor">
    <cofactor evidence="17">
        <name>Mn(2+)</name>
        <dbReference type="ChEBI" id="CHEBI:29035"/>
    </cofactor>
    <text evidence="17">The cofactor is mostly bound to the substrate.</text>
</comment>
<evidence type="ECO:0000256" key="12">
    <source>
        <dbReference type="ARBA" id="ARBA00023211"/>
    </source>
</evidence>
<dbReference type="SUPFAM" id="SSF53448">
    <property type="entry name" value="Nucleotide-diphospho-sugar transferases"/>
    <property type="match status" value="1"/>
</dbReference>
<dbReference type="GO" id="GO:0000139">
    <property type="term" value="C:Golgi membrane"/>
    <property type="evidence" value="ECO:0007669"/>
    <property type="project" value="UniProtKB-SubCell"/>
</dbReference>
<evidence type="ECO:0000256" key="14">
    <source>
        <dbReference type="ARBA" id="ARBA00038949"/>
    </source>
</evidence>
<evidence type="ECO:0000256" key="5">
    <source>
        <dbReference type="ARBA" id="ARBA00022679"/>
    </source>
</evidence>
<dbReference type="InterPro" id="IPR004139">
    <property type="entry name" value="Glyco_trans_13"/>
</dbReference>
<dbReference type="Gene3D" id="3.90.550.10">
    <property type="entry name" value="Spore Coat Polysaccharide Biosynthesis Protein SpsA, Chain A"/>
    <property type="match status" value="1"/>
</dbReference>
<dbReference type="Proteomes" id="UP001152795">
    <property type="component" value="Unassembled WGS sequence"/>
</dbReference>
<keyword evidence="5" id="KW-0808">Transferase</keyword>
<comment type="caution">
    <text evidence="18">The sequence shown here is derived from an EMBL/GenBank/DDBJ whole genome shotgun (WGS) entry which is preliminary data.</text>
</comment>
<dbReference type="FunFam" id="3.90.550.10:FF:000055">
    <property type="entry name" value="Alpha-1,3-mannosyl-glycoprotein 2-beta-N-acetylglucosaminyltransferase"/>
    <property type="match status" value="1"/>
</dbReference>
<evidence type="ECO:0000256" key="7">
    <source>
        <dbReference type="ARBA" id="ARBA00022723"/>
    </source>
</evidence>
<dbReference type="UniPathway" id="UPA00378"/>
<comment type="subcellular location">
    <subcellularLocation>
        <location evidence="1 17">Golgi apparatus membrane</location>
        <topology evidence="1 17">Single-pass type II membrane protein</topology>
    </subcellularLocation>
</comment>
<evidence type="ECO:0000256" key="16">
    <source>
        <dbReference type="ARBA" id="ARBA00049421"/>
    </source>
</evidence>
<keyword evidence="11" id="KW-0472">Membrane</keyword>
<dbReference type="InterPro" id="IPR029044">
    <property type="entry name" value="Nucleotide-diphossugar_trans"/>
</dbReference>
<reference evidence="18" key="1">
    <citation type="submission" date="2020-04" db="EMBL/GenBank/DDBJ databases">
        <authorList>
            <person name="Alioto T."/>
            <person name="Alioto T."/>
            <person name="Gomez Garrido J."/>
        </authorList>
    </citation>
    <scope>NUCLEOTIDE SEQUENCE</scope>
    <source>
        <strain evidence="18">A484AB</strain>
    </source>
</reference>
<name>A0A6S7I5F1_PARCT</name>
<evidence type="ECO:0000256" key="8">
    <source>
        <dbReference type="ARBA" id="ARBA00022968"/>
    </source>
</evidence>
<protein>
    <recommendedName>
        <fullName evidence="14 17">Alpha-1,3-mannosyl-glycoprotein 2-beta-N-acetylglucosaminyltransferase</fullName>
        <shortName evidence="17">GNT-I</shortName>
        <shortName evidence="17">GlcNAc-T I</shortName>
        <ecNumber evidence="14 17">2.4.1.101</ecNumber>
    </recommendedName>
    <alternativeName>
        <fullName evidence="15 17">N-glycosyl-oligosaccharide-glycoprotein N-acetylglucosaminyltransferase I</fullName>
    </alternativeName>
</protein>
<dbReference type="PANTHER" id="PTHR10468">
    <property type="entry name" value="PROTEIN O-LINKED-MANNOSE BETA-1,2-N-ACETYLGLUCOSAMINYLTRANSFERASE 1/ALPHA-1,3-MANNOSYL-GLYCOPROTEIN 2-BETA-N-ACETYLGLUCOSAMINYLTRANSFERASE"/>
    <property type="match status" value="1"/>
</dbReference>
<evidence type="ECO:0000256" key="9">
    <source>
        <dbReference type="ARBA" id="ARBA00022989"/>
    </source>
</evidence>
<comment type="pathway">
    <text evidence="2 17">Protein modification; protein glycosylation.</text>
</comment>
<evidence type="ECO:0000313" key="19">
    <source>
        <dbReference type="Proteomes" id="UP001152795"/>
    </source>
</evidence>
<evidence type="ECO:0000256" key="11">
    <source>
        <dbReference type="ARBA" id="ARBA00023136"/>
    </source>
</evidence>